<dbReference type="AlphaFoldDB" id="R7GXI5"/>
<organism evidence="1 2">
    <name type="scientific">Leyella stercorea CAG:629</name>
    <dbReference type="NCBI Taxonomy" id="1263103"/>
    <lineage>
        <taxon>Bacteria</taxon>
        <taxon>Pseudomonadati</taxon>
        <taxon>Bacteroidota</taxon>
        <taxon>Bacteroidia</taxon>
        <taxon>Bacteroidales</taxon>
        <taxon>Prevotellaceae</taxon>
        <taxon>Leyella</taxon>
    </lineage>
</organism>
<comment type="caution">
    <text evidence="1">The sequence shown here is derived from an EMBL/GenBank/DDBJ whole genome shotgun (WGS) entry which is preliminary data.</text>
</comment>
<accession>R7GXI5</accession>
<gene>
    <name evidence="1" type="ORF">BN741_01044</name>
</gene>
<reference evidence="1" key="1">
    <citation type="submission" date="2012-11" db="EMBL/GenBank/DDBJ databases">
        <title>Dependencies among metagenomic species, viruses, plasmids and units of genetic variation.</title>
        <authorList>
            <person name="Nielsen H.B."/>
            <person name="Almeida M."/>
            <person name="Juncker A.S."/>
            <person name="Rasmussen S."/>
            <person name="Li J."/>
            <person name="Sunagawa S."/>
            <person name="Plichta D."/>
            <person name="Gautier L."/>
            <person name="Le Chatelier E."/>
            <person name="Peletier E."/>
            <person name="Bonde I."/>
            <person name="Nielsen T."/>
            <person name="Manichanh C."/>
            <person name="Arumugam M."/>
            <person name="Batto J."/>
            <person name="Santos M.B.Q.D."/>
            <person name="Blom N."/>
            <person name="Borruel N."/>
            <person name="Burgdorf K.S."/>
            <person name="Boumezbeur F."/>
            <person name="Casellas F."/>
            <person name="Dore J."/>
            <person name="Guarner F."/>
            <person name="Hansen T."/>
            <person name="Hildebrand F."/>
            <person name="Kaas R.S."/>
            <person name="Kennedy S."/>
            <person name="Kristiansen K."/>
            <person name="Kultima J.R."/>
            <person name="Leonard P."/>
            <person name="Levenez F."/>
            <person name="Lund O."/>
            <person name="Moumen B."/>
            <person name="Le Paslier D."/>
            <person name="Pons N."/>
            <person name="Pedersen O."/>
            <person name="Prifti E."/>
            <person name="Qin J."/>
            <person name="Raes J."/>
            <person name="Tap J."/>
            <person name="Tims S."/>
            <person name="Ussery D.W."/>
            <person name="Yamada T."/>
            <person name="MetaHit consortium"/>
            <person name="Renault P."/>
            <person name="Sicheritz-Ponten T."/>
            <person name="Bork P."/>
            <person name="Wang J."/>
            <person name="Brunak S."/>
            <person name="Ehrlich S.D."/>
        </authorList>
    </citation>
    <scope>NUCLEOTIDE SEQUENCE [LARGE SCALE GENOMIC DNA]</scope>
</reference>
<proteinExistence type="predicted"/>
<protein>
    <submittedName>
        <fullName evidence="1">Uncharacterized protein</fullName>
    </submittedName>
</protein>
<name>R7GXI5_9BACT</name>
<dbReference type="EMBL" id="CBIT010000091">
    <property type="protein sequence ID" value="CDE31463.1"/>
    <property type="molecule type" value="Genomic_DNA"/>
</dbReference>
<sequence>MLLFIHQYKVTYFVLIGKIGRALLINFSKCEAKTCGVSTAEWKKMCNFAFV</sequence>
<evidence type="ECO:0000313" key="2">
    <source>
        <dbReference type="Proteomes" id="UP000018072"/>
    </source>
</evidence>
<evidence type="ECO:0000313" key="1">
    <source>
        <dbReference type="EMBL" id="CDE31463.1"/>
    </source>
</evidence>
<dbReference type="Proteomes" id="UP000018072">
    <property type="component" value="Unassembled WGS sequence"/>
</dbReference>
<dbReference type="STRING" id="1263103.BN741_01044"/>